<dbReference type="GO" id="GO:0032131">
    <property type="term" value="F:alkylated DNA binding"/>
    <property type="evidence" value="ECO:0007669"/>
    <property type="project" value="TreeGrafter"/>
</dbReference>
<dbReference type="PANTHER" id="PTHR43003:SF6">
    <property type="entry name" value="DNA GLYCOSYLASE"/>
    <property type="match status" value="1"/>
</dbReference>
<dbReference type="GO" id="GO:0006285">
    <property type="term" value="P:base-excision repair, AP site formation"/>
    <property type="evidence" value="ECO:0007669"/>
    <property type="project" value="TreeGrafter"/>
</dbReference>
<dbReference type="InterPro" id="IPR011257">
    <property type="entry name" value="DNA_glycosylase"/>
</dbReference>
<accession>A0A6C7E906</accession>
<evidence type="ECO:0000256" key="2">
    <source>
        <dbReference type="ARBA" id="ARBA00023204"/>
    </source>
</evidence>
<dbReference type="Gene3D" id="1.10.340.30">
    <property type="entry name" value="Hypothetical protein, domain 2"/>
    <property type="match status" value="1"/>
</dbReference>
<dbReference type="GO" id="GO:0006307">
    <property type="term" value="P:DNA alkylation repair"/>
    <property type="evidence" value="ECO:0007669"/>
    <property type="project" value="TreeGrafter"/>
</dbReference>
<gene>
    <name evidence="3" type="ORF">YM304_25290</name>
</gene>
<dbReference type="SUPFAM" id="SSF48150">
    <property type="entry name" value="DNA-glycosylase"/>
    <property type="match status" value="1"/>
</dbReference>
<keyword evidence="4" id="KW-1185">Reference proteome</keyword>
<dbReference type="Proteomes" id="UP000011863">
    <property type="component" value="Chromosome"/>
</dbReference>
<dbReference type="OrthoDB" id="5501430at2"/>
<keyword evidence="2" id="KW-0234">DNA repair</keyword>
<evidence type="ECO:0000256" key="1">
    <source>
        <dbReference type="ARBA" id="ARBA00022763"/>
    </source>
</evidence>
<dbReference type="AlphaFoldDB" id="A0A6C7E906"/>
<dbReference type="GO" id="GO:0005737">
    <property type="term" value="C:cytoplasm"/>
    <property type="evidence" value="ECO:0007669"/>
    <property type="project" value="TreeGrafter"/>
</dbReference>
<organism evidence="3 4">
    <name type="scientific">Ilumatobacter coccineus (strain NBRC 103263 / KCTC 29153 / YM16-304)</name>
    <dbReference type="NCBI Taxonomy" id="1313172"/>
    <lineage>
        <taxon>Bacteria</taxon>
        <taxon>Bacillati</taxon>
        <taxon>Actinomycetota</taxon>
        <taxon>Acidimicrobiia</taxon>
        <taxon>Acidimicrobiales</taxon>
        <taxon>Ilumatobacteraceae</taxon>
        <taxon>Ilumatobacter</taxon>
    </lineage>
</organism>
<keyword evidence="1" id="KW-0227">DNA damage</keyword>
<dbReference type="RefSeq" id="WP_015442090.1">
    <property type="nucleotide sequence ID" value="NC_020520.1"/>
</dbReference>
<sequence length="316" mass="34394">MAVLDRRSTSAATDARPVDVGATLAPYRRGASDPTTWIDCIGNGSAGAGRFTRATFTPDGPATVNIRWDGNGLLDAETWGPGADWLLARVPFMIGDGDEGAPDLESDEHPAVARAARSQRALRLGASGGFYHELLPTIIEQRITGLEAKRQWAALCHELSGPAPGPFARLLLPPAPDVLRRQPSWWFHPLGIERKRAQPLIEVARHASKLWEWAELDPREAERLLHLIPGVGVWTTGMTLGPVMGDPDAVPVGDYHVKNIIGFALANEARATDERMLQLLAPYAGQRGRVVRIVMADGNGAPKFGPRQRILPMARW</sequence>
<dbReference type="EMBL" id="AP012057">
    <property type="protein sequence ID" value="BAN02843.1"/>
    <property type="molecule type" value="Genomic_DNA"/>
</dbReference>
<dbReference type="InterPro" id="IPR051912">
    <property type="entry name" value="Alkylbase_DNA_Glycosylase/TA"/>
</dbReference>
<evidence type="ECO:0008006" key="5">
    <source>
        <dbReference type="Google" id="ProtNLM"/>
    </source>
</evidence>
<dbReference type="PANTHER" id="PTHR43003">
    <property type="entry name" value="DNA-3-METHYLADENINE GLYCOSYLASE"/>
    <property type="match status" value="1"/>
</dbReference>
<protein>
    <recommendedName>
        <fullName evidence="5">3-methyladenine DNA glycosylase</fullName>
    </recommendedName>
</protein>
<proteinExistence type="predicted"/>
<dbReference type="GO" id="GO:0032993">
    <property type="term" value="C:protein-DNA complex"/>
    <property type="evidence" value="ECO:0007669"/>
    <property type="project" value="TreeGrafter"/>
</dbReference>
<name>A0A6C7E906_ILUCY</name>
<dbReference type="KEGG" id="aym:YM304_25290"/>
<reference evidence="3 4" key="1">
    <citation type="journal article" date="2013" name="Int. J. Syst. Evol. Microbiol.">
        <title>Ilumatobacter nonamiense sp. nov. and Ilumatobacter coccineum sp. nov., isolated from seashore sand.</title>
        <authorList>
            <person name="Matsumoto A."/>
            <person name="Kasai H."/>
            <person name="Matsuo Y."/>
            <person name="Shizuri Y."/>
            <person name="Ichikawa N."/>
            <person name="Fujita N."/>
            <person name="Omura S."/>
            <person name="Takahashi Y."/>
        </authorList>
    </citation>
    <scope>NUCLEOTIDE SEQUENCE [LARGE SCALE GENOMIC DNA]</scope>
    <source>
        <strain evidence="4">NBRC 103263 / KCTC 29153 / YM16-304</strain>
    </source>
</reference>
<dbReference type="GO" id="GO:0043916">
    <property type="term" value="F:DNA-7-methylguanine glycosylase activity"/>
    <property type="evidence" value="ECO:0007669"/>
    <property type="project" value="TreeGrafter"/>
</dbReference>
<dbReference type="GO" id="GO:0008725">
    <property type="term" value="F:DNA-3-methyladenine glycosylase activity"/>
    <property type="evidence" value="ECO:0007669"/>
    <property type="project" value="TreeGrafter"/>
</dbReference>
<evidence type="ECO:0000313" key="4">
    <source>
        <dbReference type="Proteomes" id="UP000011863"/>
    </source>
</evidence>
<evidence type="ECO:0000313" key="3">
    <source>
        <dbReference type="EMBL" id="BAN02843.1"/>
    </source>
</evidence>